<comment type="caution">
    <text evidence="3">The sequence shown here is derived from an EMBL/GenBank/DDBJ whole genome shotgun (WGS) entry which is preliminary data.</text>
</comment>
<sequence length="324" mass="35584">MSPKVMDSLEGCLCATSGLSTTSPRGGPESEDLQQPRPGPRRSGLRGHRASGCSRTTARHLQPRSAVAWFHQHSRRIVSRPPPSAHHEESLLPGWGVRLGRGTSWQCSSAQWRRGFCAGRAQPRPPRRVPAWALLLGRISACVSVHPAVHPSDRLSAGLLQKRRNVTRSIVFLLLHNLLGKPLKSKQPRANVEAGVPQPGRRGGPVGGLLCLRAGLGLWTPGSTLCCAPHFPCERPKERTVRQSGRQQMVVESLLHRRRFRDQDVGGPPSAPPRPCLPATPAQVKPISGCPLCVWGFLFCFLPGFPIYCLFHLWTLKKKSVCNF</sequence>
<keyword evidence="2" id="KW-1133">Transmembrane helix</keyword>
<feature type="region of interest" description="Disordered" evidence="1">
    <location>
        <begin position="16"/>
        <end position="60"/>
    </location>
</feature>
<dbReference type="Proteomes" id="UP000558488">
    <property type="component" value="Unassembled WGS sequence"/>
</dbReference>
<proteinExistence type="predicted"/>
<evidence type="ECO:0000313" key="4">
    <source>
        <dbReference type="Proteomes" id="UP000558488"/>
    </source>
</evidence>
<keyword evidence="2" id="KW-0472">Membrane</keyword>
<accession>A0A7J7RGF2</accession>
<evidence type="ECO:0000256" key="1">
    <source>
        <dbReference type="SAM" id="MobiDB-lite"/>
    </source>
</evidence>
<gene>
    <name evidence="3" type="ORF">mPipKuh1_010551</name>
</gene>
<protein>
    <submittedName>
        <fullName evidence="3">Uncharacterized protein</fullName>
    </submittedName>
</protein>
<organism evidence="3 4">
    <name type="scientific">Pipistrellus kuhlii</name>
    <name type="common">Kuhl's pipistrelle</name>
    <dbReference type="NCBI Taxonomy" id="59472"/>
    <lineage>
        <taxon>Eukaryota</taxon>
        <taxon>Metazoa</taxon>
        <taxon>Chordata</taxon>
        <taxon>Craniata</taxon>
        <taxon>Vertebrata</taxon>
        <taxon>Euteleostomi</taxon>
        <taxon>Mammalia</taxon>
        <taxon>Eutheria</taxon>
        <taxon>Laurasiatheria</taxon>
        <taxon>Chiroptera</taxon>
        <taxon>Yangochiroptera</taxon>
        <taxon>Vespertilionidae</taxon>
        <taxon>Pipistrellus</taxon>
    </lineage>
</organism>
<feature type="compositionally biased region" description="Basic residues" evidence="1">
    <location>
        <begin position="39"/>
        <end position="49"/>
    </location>
</feature>
<reference evidence="3 4" key="1">
    <citation type="journal article" date="2020" name="Nature">
        <title>Six reference-quality genomes reveal evolution of bat adaptations.</title>
        <authorList>
            <person name="Jebb D."/>
            <person name="Huang Z."/>
            <person name="Pippel M."/>
            <person name="Hughes G.M."/>
            <person name="Lavrichenko K."/>
            <person name="Devanna P."/>
            <person name="Winkler S."/>
            <person name="Jermiin L.S."/>
            <person name="Skirmuntt E.C."/>
            <person name="Katzourakis A."/>
            <person name="Burkitt-Gray L."/>
            <person name="Ray D.A."/>
            <person name="Sullivan K.A.M."/>
            <person name="Roscito J.G."/>
            <person name="Kirilenko B.M."/>
            <person name="Davalos L.M."/>
            <person name="Corthals A.P."/>
            <person name="Power M.L."/>
            <person name="Jones G."/>
            <person name="Ransome R.D."/>
            <person name="Dechmann D.K.N."/>
            <person name="Locatelli A.G."/>
            <person name="Puechmaille S.J."/>
            <person name="Fedrigo O."/>
            <person name="Jarvis E.D."/>
            <person name="Hiller M."/>
            <person name="Vernes S.C."/>
            <person name="Myers E.W."/>
            <person name="Teeling E.C."/>
        </authorList>
    </citation>
    <scope>NUCLEOTIDE SEQUENCE [LARGE SCALE GENOMIC DNA]</scope>
    <source>
        <strain evidence="3">MPipKuh1</strain>
        <tissue evidence="3">Flight muscle</tissue>
    </source>
</reference>
<dbReference type="AlphaFoldDB" id="A0A7J7RGF2"/>
<name>A0A7J7RGF2_PIPKU</name>
<feature type="transmembrane region" description="Helical" evidence="2">
    <location>
        <begin position="294"/>
        <end position="314"/>
    </location>
</feature>
<dbReference type="EMBL" id="JACAGB010000075">
    <property type="protein sequence ID" value="KAF6275198.1"/>
    <property type="molecule type" value="Genomic_DNA"/>
</dbReference>
<keyword evidence="4" id="KW-1185">Reference proteome</keyword>
<evidence type="ECO:0000313" key="3">
    <source>
        <dbReference type="EMBL" id="KAF6275198.1"/>
    </source>
</evidence>
<keyword evidence="2" id="KW-0812">Transmembrane</keyword>
<evidence type="ECO:0000256" key="2">
    <source>
        <dbReference type="SAM" id="Phobius"/>
    </source>
</evidence>